<feature type="signal peptide" evidence="1">
    <location>
        <begin position="1"/>
        <end position="19"/>
    </location>
</feature>
<name>A0A218WM41_PUNGR</name>
<proteinExistence type="predicted"/>
<accession>A0A218WM41</accession>
<dbReference type="AlphaFoldDB" id="A0A218WM41"/>
<comment type="caution">
    <text evidence="2">The sequence shown here is derived from an EMBL/GenBank/DDBJ whole genome shotgun (WGS) entry which is preliminary data.</text>
</comment>
<dbReference type="EMBL" id="MTKT01003944">
    <property type="protein sequence ID" value="OWM73927.1"/>
    <property type="molecule type" value="Genomic_DNA"/>
</dbReference>
<gene>
    <name evidence="2" type="ORF">CDL15_Pgr008077</name>
</gene>
<feature type="chain" id="PRO_5011990467" evidence="1">
    <location>
        <begin position="20"/>
        <end position="143"/>
    </location>
</feature>
<sequence>MSLILLLGISTLSPHPCSTEQDRKQISVTALQRPALFLSIDLCFRISCTFLSSPHLVHRALAPLLGFGPALGFGPTFGLRLRVGLRPRIYHIGLRPLIYCIGLRPCIELWPCIYCIGLRLCIYYIGVLTLHRASGPAFTASGF</sequence>
<dbReference type="Proteomes" id="UP000197138">
    <property type="component" value="Unassembled WGS sequence"/>
</dbReference>
<evidence type="ECO:0000313" key="3">
    <source>
        <dbReference type="Proteomes" id="UP000197138"/>
    </source>
</evidence>
<organism evidence="2 3">
    <name type="scientific">Punica granatum</name>
    <name type="common">Pomegranate</name>
    <dbReference type="NCBI Taxonomy" id="22663"/>
    <lineage>
        <taxon>Eukaryota</taxon>
        <taxon>Viridiplantae</taxon>
        <taxon>Streptophyta</taxon>
        <taxon>Embryophyta</taxon>
        <taxon>Tracheophyta</taxon>
        <taxon>Spermatophyta</taxon>
        <taxon>Magnoliopsida</taxon>
        <taxon>eudicotyledons</taxon>
        <taxon>Gunneridae</taxon>
        <taxon>Pentapetalae</taxon>
        <taxon>rosids</taxon>
        <taxon>malvids</taxon>
        <taxon>Myrtales</taxon>
        <taxon>Lythraceae</taxon>
        <taxon>Punica</taxon>
    </lineage>
</organism>
<reference evidence="3" key="1">
    <citation type="journal article" date="2017" name="Plant J.">
        <title>The pomegranate (Punica granatum L.) genome and the genomics of punicalagin biosynthesis.</title>
        <authorList>
            <person name="Qin G."/>
            <person name="Xu C."/>
            <person name="Ming R."/>
            <person name="Tang H."/>
            <person name="Guyot R."/>
            <person name="Kramer E.M."/>
            <person name="Hu Y."/>
            <person name="Yi X."/>
            <person name="Qi Y."/>
            <person name="Xu X."/>
            <person name="Gao Z."/>
            <person name="Pan H."/>
            <person name="Jian J."/>
            <person name="Tian Y."/>
            <person name="Yue Z."/>
            <person name="Xu Y."/>
        </authorList>
    </citation>
    <scope>NUCLEOTIDE SEQUENCE [LARGE SCALE GENOMIC DNA]</scope>
    <source>
        <strain evidence="3">cv. Dabenzi</strain>
    </source>
</reference>
<evidence type="ECO:0000256" key="1">
    <source>
        <dbReference type="SAM" id="SignalP"/>
    </source>
</evidence>
<keyword evidence="1" id="KW-0732">Signal</keyword>
<evidence type="ECO:0000313" key="2">
    <source>
        <dbReference type="EMBL" id="OWM73927.1"/>
    </source>
</evidence>
<protein>
    <submittedName>
        <fullName evidence="2">Uncharacterized protein</fullName>
    </submittedName>
</protein>